<organism evidence="2 3">
    <name type="scientific">Caulobacter ginsengisoli</name>
    <dbReference type="NCBI Taxonomy" id="400775"/>
    <lineage>
        <taxon>Bacteria</taxon>
        <taxon>Pseudomonadati</taxon>
        <taxon>Pseudomonadota</taxon>
        <taxon>Alphaproteobacteria</taxon>
        <taxon>Caulobacterales</taxon>
        <taxon>Caulobacteraceae</taxon>
        <taxon>Caulobacter</taxon>
    </lineage>
</organism>
<feature type="transmembrane region" description="Helical" evidence="1">
    <location>
        <begin position="245"/>
        <end position="269"/>
    </location>
</feature>
<dbReference type="InterPro" id="IPR036259">
    <property type="entry name" value="MFS_trans_sf"/>
</dbReference>
<keyword evidence="1" id="KW-0472">Membrane</keyword>
<feature type="transmembrane region" description="Helical" evidence="1">
    <location>
        <begin position="59"/>
        <end position="79"/>
    </location>
</feature>
<dbReference type="RefSeq" id="WP_307352726.1">
    <property type="nucleotide sequence ID" value="NZ_JAUSVS010000012.1"/>
</dbReference>
<keyword evidence="3" id="KW-1185">Reference proteome</keyword>
<feature type="transmembrane region" description="Helical" evidence="1">
    <location>
        <begin position="23"/>
        <end position="47"/>
    </location>
</feature>
<dbReference type="EMBL" id="JAUSVS010000012">
    <property type="protein sequence ID" value="MDQ0466600.1"/>
    <property type="molecule type" value="Genomic_DNA"/>
</dbReference>
<evidence type="ECO:0000313" key="3">
    <source>
        <dbReference type="Proteomes" id="UP001228905"/>
    </source>
</evidence>
<feature type="transmembrane region" description="Helical" evidence="1">
    <location>
        <begin position="141"/>
        <end position="165"/>
    </location>
</feature>
<feature type="transmembrane region" description="Helical" evidence="1">
    <location>
        <begin position="299"/>
        <end position="320"/>
    </location>
</feature>
<keyword evidence="1" id="KW-1133">Transmembrane helix</keyword>
<proteinExistence type="predicted"/>
<sequence length="385" mass="38367">MSDDSTTATAPAFALDLPLGQSVAVLTLGVVALLVTGIQPILLGALAEAGRLDVHQIGRAAMAELLAMGLGTVALGAWLDGRHLRWVAVTSGLALAGLDLAGLKLAGEMAVIARGLAGLAEGALLWVTIGMIVRQATPERWAAIFFAAQTVVQLAVASALTAGWIPGGSLAGGFGVLVAAALLAVGAGLFIPHAFPTLPRNAEGQRLPDLKGWVALLATLVYVAGGTAVWIYLQPLAAQAGLGEGVVGTAVGASLGGQVFGAVVANLLAGRLGFRIIIPIGGTLALACFAVLATDPGAAIFVACFAVSGFAGMAMTPYLAPMIIEADPTRRAAVLSGGAQLLGAALGPLAASVVVRDGHAHGALALAIVCVAGGVGLMFLAVRRR</sequence>
<dbReference type="SUPFAM" id="SSF103473">
    <property type="entry name" value="MFS general substrate transporter"/>
    <property type="match status" value="1"/>
</dbReference>
<evidence type="ECO:0000256" key="1">
    <source>
        <dbReference type="SAM" id="Phobius"/>
    </source>
</evidence>
<accession>A0ABU0IX77</accession>
<feature type="transmembrane region" description="Helical" evidence="1">
    <location>
        <begin position="332"/>
        <end position="355"/>
    </location>
</feature>
<protein>
    <submittedName>
        <fullName evidence="2">MFS family permease</fullName>
    </submittedName>
</protein>
<gene>
    <name evidence="2" type="ORF">QO010_004395</name>
</gene>
<evidence type="ECO:0000313" key="2">
    <source>
        <dbReference type="EMBL" id="MDQ0466600.1"/>
    </source>
</evidence>
<feature type="transmembrane region" description="Helical" evidence="1">
    <location>
        <begin position="361"/>
        <end position="382"/>
    </location>
</feature>
<reference evidence="2 3" key="1">
    <citation type="submission" date="2023-07" db="EMBL/GenBank/DDBJ databases">
        <title>Genomic Encyclopedia of Type Strains, Phase IV (KMG-IV): sequencing the most valuable type-strain genomes for metagenomic binning, comparative biology and taxonomic classification.</title>
        <authorList>
            <person name="Goeker M."/>
        </authorList>
    </citation>
    <scope>NUCLEOTIDE SEQUENCE [LARGE SCALE GENOMIC DNA]</scope>
    <source>
        <strain evidence="2 3">DSM 18695</strain>
    </source>
</reference>
<dbReference type="Proteomes" id="UP001228905">
    <property type="component" value="Unassembled WGS sequence"/>
</dbReference>
<keyword evidence="1" id="KW-0812">Transmembrane</keyword>
<feature type="transmembrane region" description="Helical" evidence="1">
    <location>
        <begin position="109"/>
        <end position="129"/>
    </location>
</feature>
<feature type="transmembrane region" description="Helical" evidence="1">
    <location>
        <begin position="212"/>
        <end position="233"/>
    </location>
</feature>
<comment type="caution">
    <text evidence="2">The sequence shown here is derived from an EMBL/GenBank/DDBJ whole genome shotgun (WGS) entry which is preliminary data.</text>
</comment>
<feature type="transmembrane region" description="Helical" evidence="1">
    <location>
        <begin position="276"/>
        <end position="293"/>
    </location>
</feature>
<feature type="transmembrane region" description="Helical" evidence="1">
    <location>
        <begin position="171"/>
        <end position="191"/>
    </location>
</feature>
<name>A0ABU0IX77_9CAUL</name>
<dbReference type="Gene3D" id="1.20.1250.20">
    <property type="entry name" value="MFS general substrate transporter like domains"/>
    <property type="match status" value="1"/>
</dbReference>